<dbReference type="InterPro" id="IPR006544">
    <property type="entry name" value="P-type_TPase_V"/>
</dbReference>
<evidence type="ECO:0000313" key="14">
    <source>
        <dbReference type="Proteomes" id="UP000221165"/>
    </source>
</evidence>
<dbReference type="PROSITE" id="PS00154">
    <property type="entry name" value="ATPASE_E1_E2"/>
    <property type="match status" value="1"/>
</dbReference>
<feature type="transmembrane region" description="Helical" evidence="11">
    <location>
        <begin position="583"/>
        <end position="602"/>
    </location>
</feature>
<feature type="compositionally biased region" description="Polar residues" evidence="10">
    <location>
        <begin position="1319"/>
        <end position="1336"/>
    </location>
</feature>
<name>A0A2C6LBD3_9APIC</name>
<evidence type="ECO:0000256" key="5">
    <source>
        <dbReference type="ARBA" id="ARBA00022840"/>
    </source>
</evidence>
<feature type="compositionally biased region" description="Basic and acidic residues" evidence="10">
    <location>
        <begin position="1107"/>
        <end position="1130"/>
    </location>
</feature>
<dbReference type="SUPFAM" id="SSF56784">
    <property type="entry name" value="HAD-like"/>
    <property type="match status" value="1"/>
</dbReference>
<feature type="transmembrane region" description="Helical" evidence="11">
    <location>
        <begin position="1423"/>
        <end position="1445"/>
    </location>
</feature>
<keyword evidence="9 11" id="KW-0472">Membrane</keyword>
<dbReference type="PRINTS" id="PR00119">
    <property type="entry name" value="CATATPASE"/>
</dbReference>
<feature type="compositionally biased region" description="Basic and acidic residues" evidence="10">
    <location>
        <begin position="878"/>
        <end position="892"/>
    </location>
</feature>
<dbReference type="SUPFAM" id="SSF81660">
    <property type="entry name" value="Metal cation-transporting ATPase, ATP-binding domain N"/>
    <property type="match status" value="1"/>
</dbReference>
<dbReference type="VEuPathDB" id="ToxoDB:CSUI_000700"/>
<dbReference type="EMBL" id="MIGC01000277">
    <property type="protein sequence ID" value="PHJ25447.1"/>
    <property type="molecule type" value="Genomic_DNA"/>
</dbReference>
<evidence type="ECO:0000256" key="3">
    <source>
        <dbReference type="ARBA" id="ARBA00022723"/>
    </source>
</evidence>
<dbReference type="InterPro" id="IPR023214">
    <property type="entry name" value="HAD_sf"/>
</dbReference>
<feature type="compositionally biased region" description="Basic and acidic residues" evidence="10">
    <location>
        <begin position="1067"/>
        <end position="1076"/>
    </location>
</feature>
<dbReference type="PANTHER" id="PTHR45630:SF7">
    <property type="entry name" value="ENDOPLASMIC RETICULUM TRANSMEMBRANE HELIX TRANSLOCASE"/>
    <property type="match status" value="1"/>
</dbReference>
<feature type="region of interest" description="Disordered" evidence="10">
    <location>
        <begin position="128"/>
        <end position="161"/>
    </location>
</feature>
<evidence type="ECO:0000256" key="1">
    <source>
        <dbReference type="ARBA" id="ARBA00004141"/>
    </source>
</evidence>
<dbReference type="InterPro" id="IPR008250">
    <property type="entry name" value="ATPase_P-typ_transduc_dom_A_sf"/>
</dbReference>
<dbReference type="GeneID" id="94424142"/>
<comment type="caution">
    <text evidence="13">The sequence shown here is derived from an EMBL/GenBank/DDBJ whole genome shotgun (WGS) entry which is preliminary data.</text>
</comment>
<feature type="compositionally biased region" description="Polar residues" evidence="10">
    <location>
        <begin position="713"/>
        <end position="723"/>
    </location>
</feature>
<dbReference type="InterPro" id="IPR023298">
    <property type="entry name" value="ATPase_P-typ_TM_dom_sf"/>
</dbReference>
<feature type="transmembrane region" description="Helical" evidence="11">
    <location>
        <begin position="1571"/>
        <end position="1590"/>
    </location>
</feature>
<evidence type="ECO:0000259" key="12">
    <source>
        <dbReference type="Pfam" id="PF00122"/>
    </source>
</evidence>
<proteinExistence type="predicted"/>
<dbReference type="InterPro" id="IPR018303">
    <property type="entry name" value="ATPase_P-typ_P_site"/>
</dbReference>
<keyword evidence="3" id="KW-0479">Metal-binding</keyword>
<feature type="domain" description="P-type ATPase A" evidence="12">
    <location>
        <begin position="416"/>
        <end position="568"/>
    </location>
</feature>
<keyword evidence="6" id="KW-0460">Magnesium</keyword>
<feature type="region of interest" description="Disordered" evidence="10">
    <location>
        <begin position="1314"/>
        <end position="1339"/>
    </location>
</feature>
<sequence length="1650" mass="182016">MEVAALKQEEGPGWAFCPSPESSSGAPAARRFVLYRQRPWQLRFDFWPFALLLSFCAYMLLTDLADQDALRSATLSSSGPATSLLETSIPSTDTTTTRGDAGAPGDLTLIEETKPLAHDLDAASYRSAVKSGNSPEDGKDAVSVGDSSASPADTTTSTTAEPPKTVEELFPILTWLCSSNWFFCFLAFLFLGILLHLSTHWFICLECAIAYTPVLSVSHATHVLVIPATGKPLESRTLCKLLHSSEQTYFFFRKKKFLLDQRTGLFQSLQYPKDLPFEVYVHWKGLQNPLLDSLVPSSSPSQTETNYFPSKRLSLEKIAPKWDPTEDSVIPYVQAKYGPNDYDIPIPTFKELFKEHAVSPFFVFQMFCISLWLLDEYWQYSLLTLVMLVLLECQMVKKRLKDFQQLRAMRIPPRLIHVLRSGQWVSLRTDELLPGDIVAITGGSANHDNAVCPVDALLLQGSVVVNESTLTGESIPQTKAALEAVDVVAEERTRRKEKQEGSGDGEEGQCCCLDMNKHKQHIIFAGTSVMLHRNENAQFCKTKVPEKACVCFVLRTAFTTTQGKLVRTILFSHGRVTVSSKEAWQFLGILLILALCASSYVLREGLQDASRSRFKLFLSCSHILMAVVPAEFPITLSLAVTMSLLYLFTQHIFCTEPFRVPYAGQVDICAFDKTGTLTSDSTRVLGVYGVSSFGNSRSGAKGTNGKKEVGTSEVATTESSQGANVNEEAGMKFEGGQRGNGDHGVLLGRKEKQGPRDIDTIAYQVLPFETIGVMGCCHSLALIDGKLLGDPTEKAAFEAVGWTLNSSDSAMNKRHCFPPYCPQRGLYQDRLQVLKRFPFSSELQRMTVIARHEGHGTPWVGPGVVEQDSGFDSNTTTQREERGRGNEGKGTDEVKCKCGGLGALSSLPSSHQQPHSSGNNEKIGISSRWFVGAKGAPEMMKKFLKESPEFYDDLYKTLSIQGYRVLTLAYKYAVESEIVQAERRRIEENLTFAGFLVVTCPIKTGTRSDIHLLHNAGHRAIMITGDSPLTACQVALDVGIFCEDAGGNQSQEPDSQGDKAHKHRSRKGIDKEEKKVLGTTGLSQDMKLLGTSDEKTKTKQRPILILKRREETGEDDSVSRRCEKAKHGEVDISGGEGFSLHRRKGTSMEKGHSQSLSFSPRGRDRAAELTHLSSPFYWESRDGAFTVDIGYHRESGRIESRGLDFSALPLLSKQYHLCVTGPSLAALADQPSATTKEQIEVLLPLLPYIGVYARMSPQQKELILMALNSLGYITLMCGDGTNDVGALKAAHVGVSLLCQENTLKSLTVKGEGKALFPNRNHTSSSQVKRTQNSVSSKDLGVSGRKGIAFNNSNRMVTPTATSQPTRAATRSGLNQYMEEMMDQMEEDVPIVKLGDASIASPFTYKGDSIRCIPQILRSGRATLVTVVMMYKLMSLNSVITAFALSVLTLDGVKLGDLQTTLENLLCTFLTLMISKAKPSLEMGSCRPISSVFHPTVFLSLVLQSSLHIYTLFTAWNLACGLRPPDYKPNIDGQFEPNLVNSVVFLLIASMHASTFLSNYEGAPFMTPLVQNRPLCSALGFLIGTLLVLVFEVFPDFNAWLSLVPFPSYEFKQQIVCLVLLDLGGSWFVGCLLRQIGWWWEKRKASHIQAF</sequence>
<dbReference type="InterPro" id="IPR059000">
    <property type="entry name" value="ATPase_P-type_domA"/>
</dbReference>
<evidence type="ECO:0000256" key="11">
    <source>
        <dbReference type="SAM" id="Phobius"/>
    </source>
</evidence>
<keyword evidence="2 11" id="KW-0812">Transmembrane</keyword>
<dbReference type="RefSeq" id="XP_067927094.1">
    <property type="nucleotide sequence ID" value="XM_068060931.1"/>
</dbReference>
<keyword evidence="7" id="KW-1278">Translocase</keyword>
<dbReference type="InterPro" id="IPR023299">
    <property type="entry name" value="ATPase_P-typ_cyto_dom_N"/>
</dbReference>
<feature type="transmembrane region" description="Helical" evidence="11">
    <location>
        <begin position="1610"/>
        <end position="1632"/>
    </location>
</feature>
<feature type="transmembrane region" description="Helical" evidence="11">
    <location>
        <begin position="172"/>
        <end position="195"/>
    </location>
</feature>
<feature type="compositionally biased region" description="Low complexity" evidence="10">
    <location>
        <begin position="147"/>
        <end position="161"/>
    </location>
</feature>
<evidence type="ECO:0000256" key="10">
    <source>
        <dbReference type="SAM" id="MobiDB-lite"/>
    </source>
</evidence>
<feature type="region of interest" description="Disordered" evidence="10">
    <location>
        <begin position="1047"/>
        <end position="1162"/>
    </location>
</feature>
<keyword evidence="8 11" id="KW-1133">Transmembrane helix</keyword>
<feature type="region of interest" description="Disordered" evidence="10">
    <location>
        <begin position="75"/>
        <end position="105"/>
    </location>
</feature>
<dbReference type="GO" id="GO:0005789">
    <property type="term" value="C:endoplasmic reticulum membrane"/>
    <property type="evidence" value="ECO:0007669"/>
    <property type="project" value="TreeGrafter"/>
</dbReference>
<dbReference type="Gene3D" id="3.40.50.1000">
    <property type="entry name" value="HAD superfamily/HAD-like"/>
    <property type="match status" value="2"/>
</dbReference>
<dbReference type="OrthoDB" id="48943at2759"/>
<dbReference type="GO" id="GO:0046872">
    <property type="term" value="F:metal ion binding"/>
    <property type="evidence" value="ECO:0007669"/>
    <property type="project" value="UniProtKB-KW"/>
</dbReference>
<keyword evidence="4" id="KW-0547">Nucleotide-binding</keyword>
<evidence type="ECO:0000256" key="6">
    <source>
        <dbReference type="ARBA" id="ARBA00022842"/>
    </source>
</evidence>
<dbReference type="GO" id="GO:0015662">
    <property type="term" value="F:P-type ion transporter activity"/>
    <property type="evidence" value="ECO:0007669"/>
    <property type="project" value="TreeGrafter"/>
</dbReference>
<feature type="region of interest" description="Disordered" evidence="10">
    <location>
        <begin position="697"/>
        <end position="723"/>
    </location>
</feature>
<evidence type="ECO:0000256" key="7">
    <source>
        <dbReference type="ARBA" id="ARBA00022967"/>
    </source>
</evidence>
<dbReference type="Gene3D" id="2.70.150.10">
    <property type="entry name" value="Calcium-transporting ATPase, cytoplasmic transduction domain A"/>
    <property type="match status" value="1"/>
</dbReference>
<dbReference type="Pfam" id="PF00122">
    <property type="entry name" value="E1-E2_ATPase"/>
    <property type="match status" value="1"/>
</dbReference>
<feature type="compositionally biased region" description="Low complexity" evidence="10">
    <location>
        <begin position="87"/>
        <end position="104"/>
    </location>
</feature>
<feature type="compositionally biased region" description="Polar residues" evidence="10">
    <location>
        <begin position="75"/>
        <end position="86"/>
    </location>
</feature>
<dbReference type="GO" id="GO:0019829">
    <property type="term" value="F:ATPase-coupled monoatomic cation transmembrane transporter activity"/>
    <property type="evidence" value="ECO:0007669"/>
    <property type="project" value="TreeGrafter"/>
</dbReference>
<feature type="transmembrane region" description="Helical" evidence="11">
    <location>
        <begin position="622"/>
        <end position="649"/>
    </location>
</feature>
<gene>
    <name evidence="13" type="ORF">CSUI_000700</name>
</gene>
<dbReference type="PANTHER" id="PTHR45630">
    <property type="entry name" value="CATION-TRANSPORTING ATPASE-RELATED"/>
    <property type="match status" value="1"/>
</dbReference>
<feature type="region of interest" description="Disordered" evidence="10">
    <location>
        <begin position="861"/>
        <end position="892"/>
    </location>
</feature>
<comment type="subcellular location">
    <subcellularLocation>
        <location evidence="1">Membrane</location>
        <topology evidence="1">Multi-pass membrane protein</topology>
    </subcellularLocation>
</comment>
<protein>
    <submittedName>
        <fullName evidence="13">Manganese-transporting atpase 13a1</fullName>
    </submittedName>
</protein>
<keyword evidence="14" id="KW-1185">Reference proteome</keyword>
<organism evidence="13 14">
    <name type="scientific">Cystoisospora suis</name>
    <dbReference type="NCBI Taxonomy" id="483139"/>
    <lineage>
        <taxon>Eukaryota</taxon>
        <taxon>Sar</taxon>
        <taxon>Alveolata</taxon>
        <taxon>Apicomplexa</taxon>
        <taxon>Conoidasida</taxon>
        <taxon>Coccidia</taxon>
        <taxon>Eucoccidiorida</taxon>
        <taxon>Eimeriorina</taxon>
        <taxon>Sarcocystidae</taxon>
        <taxon>Cystoisospora</taxon>
    </lineage>
</organism>
<dbReference type="GO" id="GO:0006874">
    <property type="term" value="P:intracellular calcium ion homeostasis"/>
    <property type="evidence" value="ECO:0007669"/>
    <property type="project" value="TreeGrafter"/>
</dbReference>
<reference evidence="13 14" key="1">
    <citation type="journal article" date="2017" name="Int. J. Parasitol.">
        <title>The genome of the protozoan parasite Cystoisospora suis and a reverse vaccinology approach to identify vaccine candidates.</title>
        <authorList>
            <person name="Palmieri N."/>
            <person name="Shrestha A."/>
            <person name="Ruttkowski B."/>
            <person name="Beck T."/>
            <person name="Vogl C."/>
            <person name="Tomley F."/>
            <person name="Blake D.P."/>
            <person name="Joachim A."/>
        </authorList>
    </citation>
    <scope>NUCLEOTIDE SEQUENCE [LARGE SCALE GENOMIC DNA]</scope>
    <source>
        <strain evidence="13 14">Wien I</strain>
    </source>
</reference>
<evidence type="ECO:0000256" key="8">
    <source>
        <dbReference type="ARBA" id="ARBA00022989"/>
    </source>
</evidence>
<keyword evidence="5" id="KW-0067">ATP-binding</keyword>
<dbReference type="Gene3D" id="3.40.1110.10">
    <property type="entry name" value="Calcium-transporting ATPase, cytoplasmic domain N"/>
    <property type="match status" value="1"/>
</dbReference>
<evidence type="ECO:0000313" key="13">
    <source>
        <dbReference type="EMBL" id="PHJ25447.1"/>
    </source>
</evidence>
<accession>A0A2C6LBD3</accession>
<evidence type="ECO:0000256" key="9">
    <source>
        <dbReference type="ARBA" id="ARBA00023136"/>
    </source>
</evidence>
<dbReference type="SUPFAM" id="SSF81653">
    <property type="entry name" value="Calcium ATPase, transduction domain A"/>
    <property type="match status" value="1"/>
</dbReference>
<evidence type="ECO:0000256" key="2">
    <source>
        <dbReference type="ARBA" id="ARBA00022692"/>
    </source>
</evidence>
<dbReference type="GO" id="GO:0005524">
    <property type="term" value="F:ATP binding"/>
    <property type="evidence" value="ECO:0007669"/>
    <property type="project" value="UniProtKB-KW"/>
</dbReference>
<dbReference type="SUPFAM" id="SSF81665">
    <property type="entry name" value="Calcium ATPase, transmembrane domain M"/>
    <property type="match status" value="1"/>
</dbReference>
<evidence type="ECO:0000256" key="4">
    <source>
        <dbReference type="ARBA" id="ARBA00022741"/>
    </source>
</evidence>
<dbReference type="Proteomes" id="UP000221165">
    <property type="component" value="Unassembled WGS sequence"/>
</dbReference>
<feature type="transmembrane region" description="Helical" evidence="11">
    <location>
        <begin position="44"/>
        <end position="61"/>
    </location>
</feature>
<dbReference type="InterPro" id="IPR036412">
    <property type="entry name" value="HAD-like_sf"/>
</dbReference>